<reference evidence="1" key="1">
    <citation type="submission" date="2019-07" db="EMBL/GenBank/DDBJ databases">
        <authorList>
            <person name="Dittberner H."/>
        </authorList>
    </citation>
    <scope>NUCLEOTIDE SEQUENCE [LARGE SCALE GENOMIC DNA]</scope>
</reference>
<dbReference type="OrthoDB" id="1928932at2759"/>
<dbReference type="Proteomes" id="UP000489600">
    <property type="component" value="Unassembled WGS sequence"/>
</dbReference>
<keyword evidence="2" id="KW-1185">Reference proteome</keyword>
<dbReference type="AlphaFoldDB" id="A0A565B767"/>
<evidence type="ECO:0000313" key="1">
    <source>
        <dbReference type="EMBL" id="VVA97526.1"/>
    </source>
</evidence>
<sequence length="76" mass="8917">MESRSNRVGGRWNDMSCEEKSNVIQEEIKRISKLPSNSVYAIHRHKVLNKINHLLSVQRTLLQEKELELLFTQLSL</sequence>
<comment type="caution">
    <text evidence="1">The sequence shown here is derived from an EMBL/GenBank/DDBJ whole genome shotgun (WGS) entry which is preliminary data.</text>
</comment>
<gene>
    <name evidence="1" type="ORF">ANE_LOCUS7971</name>
</gene>
<proteinExistence type="predicted"/>
<accession>A0A565B767</accession>
<name>A0A565B767_9BRAS</name>
<evidence type="ECO:0000313" key="2">
    <source>
        <dbReference type="Proteomes" id="UP000489600"/>
    </source>
</evidence>
<protein>
    <submittedName>
        <fullName evidence="1">Uncharacterized protein</fullName>
    </submittedName>
</protein>
<organism evidence="1 2">
    <name type="scientific">Arabis nemorensis</name>
    <dbReference type="NCBI Taxonomy" id="586526"/>
    <lineage>
        <taxon>Eukaryota</taxon>
        <taxon>Viridiplantae</taxon>
        <taxon>Streptophyta</taxon>
        <taxon>Embryophyta</taxon>
        <taxon>Tracheophyta</taxon>
        <taxon>Spermatophyta</taxon>
        <taxon>Magnoliopsida</taxon>
        <taxon>eudicotyledons</taxon>
        <taxon>Gunneridae</taxon>
        <taxon>Pentapetalae</taxon>
        <taxon>rosids</taxon>
        <taxon>malvids</taxon>
        <taxon>Brassicales</taxon>
        <taxon>Brassicaceae</taxon>
        <taxon>Arabideae</taxon>
        <taxon>Arabis</taxon>
    </lineage>
</organism>
<dbReference type="EMBL" id="CABITT030000003">
    <property type="protein sequence ID" value="VVA97526.1"/>
    <property type="molecule type" value="Genomic_DNA"/>
</dbReference>